<dbReference type="Gramene" id="rna-AYBTSS11_LOCUS7706">
    <property type="protein sequence ID" value="CAJ1936878.1"/>
    <property type="gene ID" value="gene-AYBTSS11_LOCUS7706"/>
</dbReference>
<evidence type="ECO:0000313" key="1">
    <source>
        <dbReference type="EMBL" id="CAJ1936878.1"/>
    </source>
</evidence>
<protein>
    <submittedName>
        <fullName evidence="1">Uncharacterized protein</fullName>
    </submittedName>
</protein>
<dbReference type="Proteomes" id="UP001189624">
    <property type="component" value="Chromosome 3"/>
</dbReference>
<accession>A0AA86RZY9</accession>
<sequence>MGSKEKLELQSKLFYARCIVYDILSLYTGRHGKPARNLRTGPHSTLIGCHLSHDVGLCLRIGFNTWFMLVLHFPFVFSKKEELRITTFEKSC</sequence>
<keyword evidence="2" id="KW-1185">Reference proteome</keyword>
<dbReference type="AlphaFoldDB" id="A0AA86RZY9"/>
<reference evidence="1" key="1">
    <citation type="submission" date="2023-10" db="EMBL/GenBank/DDBJ databases">
        <authorList>
            <person name="Domelevo Entfellner J.-B."/>
        </authorList>
    </citation>
    <scope>NUCLEOTIDE SEQUENCE</scope>
</reference>
<name>A0AA86RZY9_9FABA</name>
<gene>
    <name evidence="1" type="ORF">AYBTSS11_LOCUS7706</name>
</gene>
<evidence type="ECO:0000313" key="2">
    <source>
        <dbReference type="Proteomes" id="UP001189624"/>
    </source>
</evidence>
<dbReference type="EMBL" id="OY731400">
    <property type="protein sequence ID" value="CAJ1936878.1"/>
    <property type="molecule type" value="Genomic_DNA"/>
</dbReference>
<proteinExistence type="predicted"/>
<organism evidence="1 2">
    <name type="scientific">Sphenostylis stenocarpa</name>
    <dbReference type="NCBI Taxonomy" id="92480"/>
    <lineage>
        <taxon>Eukaryota</taxon>
        <taxon>Viridiplantae</taxon>
        <taxon>Streptophyta</taxon>
        <taxon>Embryophyta</taxon>
        <taxon>Tracheophyta</taxon>
        <taxon>Spermatophyta</taxon>
        <taxon>Magnoliopsida</taxon>
        <taxon>eudicotyledons</taxon>
        <taxon>Gunneridae</taxon>
        <taxon>Pentapetalae</taxon>
        <taxon>rosids</taxon>
        <taxon>fabids</taxon>
        <taxon>Fabales</taxon>
        <taxon>Fabaceae</taxon>
        <taxon>Papilionoideae</taxon>
        <taxon>50 kb inversion clade</taxon>
        <taxon>NPAAA clade</taxon>
        <taxon>indigoferoid/millettioid clade</taxon>
        <taxon>Phaseoleae</taxon>
        <taxon>Sphenostylis</taxon>
    </lineage>
</organism>